<dbReference type="Proteomes" id="UP001149140">
    <property type="component" value="Unassembled WGS sequence"/>
</dbReference>
<dbReference type="RefSeq" id="WP_270039034.1">
    <property type="nucleotide sequence ID" value="NZ_JAPDOD010000005.1"/>
</dbReference>
<keyword evidence="2" id="KW-0472">Membrane</keyword>
<feature type="transmembrane region" description="Helical" evidence="2">
    <location>
        <begin position="151"/>
        <end position="169"/>
    </location>
</feature>
<feature type="transmembrane region" description="Helical" evidence="2">
    <location>
        <begin position="124"/>
        <end position="145"/>
    </location>
</feature>
<evidence type="ECO:0008006" key="5">
    <source>
        <dbReference type="Google" id="ProtNLM"/>
    </source>
</evidence>
<feature type="transmembrane region" description="Helical" evidence="2">
    <location>
        <begin position="20"/>
        <end position="41"/>
    </location>
</feature>
<evidence type="ECO:0000256" key="1">
    <source>
        <dbReference type="SAM" id="MobiDB-lite"/>
    </source>
</evidence>
<keyword evidence="2" id="KW-0812">Transmembrane</keyword>
<protein>
    <recommendedName>
        <fullName evidence="5">Integral membrane protein</fullName>
    </recommendedName>
</protein>
<proteinExistence type="predicted"/>
<sequence>MLLAAIVSVDPFGNRLRPGSGAAFVVLVAFLVSFLAIRTSARLTRSVSWWPGGVQSGGVHIHHLVWGICLMMLCGFLAFAAPGEAPWWHFIAVGFGVGAGLTMDEFALWVRLEDVYWTQEGRASLDAAVVAAAFAALVVLGTQPFGLDDPASIAGTALAVALVLGLAVLCFAKGRVLLGVIGLFVPVVGLVGALRLAHPTSPWARWRYSGPRLKRAEARFDPTRRAGRWERRIADLVAGAPGTQRSTGDEDVPRNGRS</sequence>
<feature type="compositionally biased region" description="Basic and acidic residues" evidence="1">
    <location>
        <begin position="247"/>
        <end position="258"/>
    </location>
</feature>
<keyword evidence="4" id="KW-1185">Reference proteome</keyword>
<evidence type="ECO:0000313" key="3">
    <source>
        <dbReference type="EMBL" id="MDA0160260.1"/>
    </source>
</evidence>
<feature type="region of interest" description="Disordered" evidence="1">
    <location>
        <begin position="237"/>
        <end position="258"/>
    </location>
</feature>
<reference evidence="3" key="1">
    <citation type="submission" date="2022-10" db="EMBL/GenBank/DDBJ databases">
        <title>The WGS of Solirubrobacter ginsenosidimutans DSM 21036.</title>
        <authorList>
            <person name="Jiang Z."/>
        </authorList>
    </citation>
    <scope>NUCLEOTIDE SEQUENCE</scope>
    <source>
        <strain evidence="3">DSM 21036</strain>
    </source>
</reference>
<organism evidence="3 4">
    <name type="scientific">Solirubrobacter ginsenosidimutans</name>
    <dbReference type="NCBI Taxonomy" id="490573"/>
    <lineage>
        <taxon>Bacteria</taxon>
        <taxon>Bacillati</taxon>
        <taxon>Actinomycetota</taxon>
        <taxon>Thermoleophilia</taxon>
        <taxon>Solirubrobacterales</taxon>
        <taxon>Solirubrobacteraceae</taxon>
        <taxon>Solirubrobacter</taxon>
    </lineage>
</organism>
<keyword evidence="2" id="KW-1133">Transmembrane helix</keyword>
<dbReference type="AlphaFoldDB" id="A0A9X3RYX7"/>
<feature type="transmembrane region" description="Helical" evidence="2">
    <location>
        <begin position="61"/>
        <end position="81"/>
    </location>
</feature>
<comment type="caution">
    <text evidence="3">The sequence shown here is derived from an EMBL/GenBank/DDBJ whole genome shotgun (WGS) entry which is preliminary data.</text>
</comment>
<evidence type="ECO:0000313" key="4">
    <source>
        <dbReference type="Proteomes" id="UP001149140"/>
    </source>
</evidence>
<evidence type="ECO:0000256" key="2">
    <source>
        <dbReference type="SAM" id="Phobius"/>
    </source>
</evidence>
<accession>A0A9X3RYX7</accession>
<gene>
    <name evidence="3" type="ORF">OM076_08295</name>
</gene>
<dbReference type="EMBL" id="JAPDOD010000005">
    <property type="protein sequence ID" value="MDA0160260.1"/>
    <property type="molecule type" value="Genomic_DNA"/>
</dbReference>
<feature type="transmembrane region" description="Helical" evidence="2">
    <location>
        <begin position="87"/>
        <end position="112"/>
    </location>
</feature>
<name>A0A9X3RYX7_9ACTN</name>
<feature type="transmembrane region" description="Helical" evidence="2">
    <location>
        <begin position="176"/>
        <end position="197"/>
    </location>
</feature>